<evidence type="ECO:0000259" key="1">
    <source>
        <dbReference type="PROSITE" id="PS50878"/>
    </source>
</evidence>
<evidence type="ECO:0000313" key="2">
    <source>
        <dbReference type="EMBL" id="KAA6387771.1"/>
    </source>
</evidence>
<dbReference type="PROSITE" id="PS50878">
    <property type="entry name" value="RT_POL"/>
    <property type="match status" value="1"/>
</dbReference>
<dbReference type="InterPro" id="IPR000477">
    <property type="entry name" value="RT_dom"/>
</dbReference>
<dbReference type="PANTHER" id="PTHR33050:SF7">
    <property type="entry name" value="RIBONUCLEASE H"/>
    <property type="match status" value="1"/>
</dbReference>
<dbReference type="EMBL" id="SNRW01004241">
    <property type="protein sequence ID" value="KAA6387771.1"/>
    <property type="molecule type" value="Genomic_DNA"/>
</dbReference>
<reference evidence="2 3" key="1">
    <citation type="submission" date="2019-03" db="EMBL/GenBank/DDBJ databases">
        <title>Single cell metagenomics reveals metabolic interactions within the superorganism composed of flagellate Streblomastix strix and complex community of Bacteroidetes bacteria on its surface.</title>
        <authorList>
            <person name="Treitli S.C."/>
            <person name="Kolisko M."/>
            <person name="Husnik F."/>
            <person name="Keeling P."/>
            <person name="Hampl V."/>
        </authorList>
    </citation>
    <scope>NUCLEOTIDE SEQUENCE [LARGE SCALE GENOMIC DNA]</scope>
    <source>
        <strain evidence="2">ST1C</strain>
    </source>
</reference>
<evidence type="ECO:0000313" key="3">
    <source>
        <dbReference type="Proteomes" id="UP000324800"/>
    </source>
</evidence>
<feature type="domain" description="Reverse transcriptase" evidence="1">
    <location>
        <begin position="42"/>
        <end position="192"/>
    </location>
</feature>
<dbReference type="Pfam" id="PF00078">
    <property type="entry name" value="RVT_1"/>
    <property type="match status" value="1"/>
</dbReference>
<dbReference type="OrthoDB" id="1747743at2759"/>
<dbReference type="InterPro" id="IPR052055">
    <property type="entry name" value="Hepadnavirus_pol/RT"/>
</dbReference>
<accession>A0A5J4VYN1</accession>
<sequence length="192" mass="23085">MKRRSKKALNKLNQNRRIIEVKSCEKLKSIFSEELNKEIKYRIVAKLKEKEVKYLNPQFVIPKAGGKFRKMLDCREVNKATEQLYFKIDGIKEIMQVIQLKDFATKIDLEATYHQIKVIERMSRYFEFRYEGHDCVFKDLPFGYMRNPFIFYKPLKVEIKAIREQVGVRLVTYMEFLLLLEQDRRALDEDTV</sequence>
<dbReference type="Gene3D" id="3.30.70.270">
    <property type="match status" value="1"/>
</dbReference>
<dbReference type="SUPFAM" id="SSF56672">
    <property type="entry name" value="DNA/RNA polymerases"/>
    <property type="match status" value="1"/>
</dbReference>
<dbReference type="AlphaFoldDB" id="A0A5J4VYN1"/>
<comment type="caution">
    <text evidence="2">The sequence shown here is derived from an EMBL/GenBank/DDBJ whole genome shotgun (WGS) entry which is preliminary data.</text>
</comment>
<proteinExistence type="predicted"/>
<dbReference type="PANTHER" id="PTHR33050">
    <property type="entry name" value="REVERSE TRANSCRIPTASE DOMAIN-CONTAINING PROTEIN"/>
    <property type="match status" value="1"/>
</dbReference>
<dbReference type="InterPro" id="IPR043502">
    <property type="entry name" value="DNA/RNA_pol_sf"/>
</dbReference>
<dbReference type="Gene3D" id="3.10.10.10">
    <property type="entry name" value="HIV Type 1 Reverse Transcriptase, subunit A, domain 1"/>
    <property type="match status" value="1"/>
</dbReference>
<dbReference type="Proteomes" id="UP000324800">
    <property type="component" value="Unassembled WGS sequence"/>
</dbReference>
<name>A0A5J4VYN1_9EUKA</name>
<protein>
    <recommendedName>
        <fullName evidence="1">Reverse transcriptase domain-containing protein</fullName>
    </recommendedName>
</protein>
<organism evidence="2 3">
    <name type="scientific">Streblomastix strix</name>
    <dbReference type="NCBI Taxonomy" id="222440"/>
    <lineage>
        <taxon>Eukaryota</taxon>
        <taxon>Metamonada</taxon>
        <taxon>Preaxostyla</taxon>
        <taxon>Oxymonadida</taxon>
        <taxon>Streblomastigidae</taxon>
        <taxon>Streblomastix</taxon>
    </lineage>
</organism>
<gene>
    <name evidence="2" type="ORF">EZS28_016697</name>
</gene>
<dbReference type="InterPro" id="IPR043128">
    <property type="entry name" value="Rev_trsase/Diguanyl_cyclase"/>
</dbReference>